<dbReference type="GO" id="GO:0007018">
    <property type="term" value="P:microtubule-based movement"/>
    <property type="evidence" value="ECO:0007669"/>
    <property type="project" value="InterPro"/>
</dbReference>
<dbReference type="SUPFAM" id="SSF52540">
    <property type="entry name" value="P-loop containing nucleoside triphosphate hydrolases"/>
    <property type="match status" value="1"/>
</dbReference>
<dbReference type="GO" id="GO:0005874">
    <property type="term" value="C:microtubule"/>
    <property type="evidence" value="ECO:0007669"/>
    <property type="project" value="UniProtKB-KW"/>
</dbReference>
<dbReference type="GO" id="GO:0000226">
    <property type="term" value="P:microtubule cytoskeleton organization"/>
    <property type="evidence" value="ECO:0007669"/>
    <property type="project" value="TreeGrafter"/>
</dbReference>
<organism evidence="13">
    <name type="scientific">Culex tarsalis</name>
    <name type="common">Encephalitis mosquito</name>
    <dbReference type="NCBI Taxonomy" id="7177"/>
    <lineage>
        <taxon>Eukaryota</taxon>
        <taxon>Metazoa</taxon>
        <taxon>Ecdysozoa</taxon>
        <taxon>Arthropoda</taxon>
        <taxon>Hexapoda</taxon>
        <taxon>Insecta</taxon>
        <taxon>Pterygota</taxon>
        <taxon>Neoptera</taxon>
        <taxon>Endopterygota</taxon>
        <taxon>Diptera</taxon>
        <taxon>Nematocera</taxon>
        <taxon>Culicoidea</taxon>
        <taxon>Culicidae</taxon>
        <taxon>Culicinae</taxon>
        <taxon>Culicini</taxon>
        <taxon>Culex</taxon>
        <taxon>Culex</taxon>
    </lineage>
</organism>
<reference evidence="13" key="1">
    <citation type="submission" date="2017-01" db="EMBL/GenBank/DDBJ databases">
        <title>A deep insight into the sialotranscriptome of adult male and female Cluex tarsalis mosquitoes.</title>
        <authorList>
            <person name="Ribeiro J.M."/>
            <person name="Moreira F."/>
            <person name="Bernard K.A."/>
            <person name="Calvo E."/>
        </authorList>
    </citation>
    <scope>NUCLEOTIDE SEQUENCE</scope>
    <source>
        <strain evidence="13">Kern County</strain>
        <tissue evidence="13">Salivary glands</tissue>
    </source>
</reference>
<proteinExistence type="inferred from homology"/>
<dbReference type="InterPro" id="IPR027417">
    <property type="entry name" value="P-loop_NTPase"/>
</dbReference>
<dbReference type="InterPro" id="IPR008467">
    <property type="entry name" value="Dynein1_light_intermed_chain"/>
</dbReference>
<evidence type="ECO:0000256" key="1">
    <source>
        <dbReference type="ARBA" id="ARBA00004245"/>
    </source>
</evidence>
<dbReference type="EMBL" id="GFDL01012693">
    <property type="protein sequence ID" value="JAV22352.1"/>
    <property type="molecule type" value="Transcribed_RNA"/>
</dbReference>
<feature type="region of interest" description="Disordered" evidence="12">
    <location>
        <begin position="477"/>
        <end position="526"/>
    </location>
</feature>
<name>A0A1Q3F460_CULTA</name>
<keyword evidence="6 11" id="KW-0547">Nucleotide-binding</keyword>
<feature type="compositionally biased region" description="Gly residues" evidence="12">
    <location>
        <begin position="481"/>
        <end position="496"/>
    </location>
</feature>
<feature type="compositionally biased region" description="Low complexity" evidence="12">
    <location>
        <begin position="17"/>
        <end position="28"/>
    </location>
</feature>
<dbReference type="GO" id="GO:0005524">
    <property type="term" value="F:ATP binding"/>
    <property type="evidence" value="ECO:0007669"/>
    <property type="project" value="UniProtKB-KW"/>
</dbReference>
<evidence type="ECO:0000256" key="5">
    <source>
        <dbReference type="ARBA" id="ARBA00022701"/>
    </source>
</evidence>
<evidence type="ECO:0000256" key="6">
    <source>
        <dbReference type="ARBA" id="ARBA00022741"/>
    </source>
</evidence>
<evidence type="ECO:0000256" key="2">
    <source>
        <dbReference type="ARBA" id="ARBA00006831"/>
    </source>
</evidence>
<keyword evidence="10 11" id="KW-0206">Cytoskeleton</keyword>
<evidence type="ECO:0000256" key="12">
    <source>
        <dbReference type="SAM" id="MobiDB-lite"/>
    </source>
</evidence>
<comment type="subunit">
    <text evidence="11">Homodimer. The cytoplasmic dynein 1 complex consists of two catalytic heavy chains (HCs) and a number of non-catalytic subunits presented by intermediate chains (ICs).</text>
</comment>
<dbReference type="GO" id="GO:0005813">
    <property type="term" value="C:centrosome"/>
    <property type="evidence" value="ECO:0007669"/>
    <property type="project" value="TreeGrafter"/>
</dbReference>
<protein>
    <recommendedName>
        <fullName evidence="11">Dynein light intermediate chain</fullName>
    </recommendedName>
</protein>
<feature type="region of interest" description="Disordered" evidence="12">
    <location>
        <begin position="414"/>
        <end position="462"/>
    </location>
</feature>
<comment type="function">
    <text evidence="11">Acts as one of several non-catalytic accessory components of the cytoplasmic dynein 1 complex that are thought to be involved in linking dynein to cargos and to adapter proteins that regulate dynein function. Cytoplasmic dynein 1 acts as a motor for the intracellular retrograde motility of vesicles and organelles along microtubules. May play a role in binding dynein to membranous organelles or chromosomes.</text>
</comment>
<evidence type="ECO:0000256" key="10">
    <source>
        <dbReference type="ARBA" id="ARBA00023212"/>
    </source>
</evidence>
<evidence type="ECO:0000256" key="7">
    <source>
        <dbReference type="ARBA" id="ARBA00022840"/>
    </source>
</evidence>
<dbReference type="PANTHER" id="PTHR12688">
    <property type="entry name" value="DYNEIN LIGHT INTERMEDIATE CHAIN"/>
    <property type="match status" value="1"/>
</dbReference>
<keyword evidence="4 11" id="KW-0963">Cytoplasm</keyword>
<evidence type="ECO:0000256" key="9">
    <source>
        <dbReference type="ARBA" id="ARBA00023175"/>
    </source>
</evidence>
<keyword evidence="7 11" id="KW-0067">ATP-binding</keyword>
<comment type="subcellular location">
    <subcellularLocation>
        <location evidence="1 11">Cytoplasm</location>
        <location evidence="1 11">Cytoskeleton</location>
    </subcellularLocation>
</comment>
<evidence type="ECO:0000256" key="8">
    <source>
        <dbReference type="ARBA" id="ARBA00023017"/>
    </source>
</evidence>
<dbReference type="Pfam" id="PF05783">
    <property type="entry name" value="DLIC"/>
    <property type="match status" value="1"/>
</dbReference>
<keyword evidence="9 11" id="KW-0505">Motor protein</keyword>
<keyword evidence="5 11" id="KW-0493">Microtubule</keyword>
<evidence type="ECO:0000256" key="11">
    <source>
        <dbReference type="RuleBase" id="RU366047"/>
    </source>
</evidence>
<accession>A0A1Q3F460</accession>
<dbReference type="AlphaFoldDB" id="A0A1Q3F460"/>
<evidence type="ECO:0000256" key="4">
    <source>
        <dbReference type="ARBA" id="ARBA00022490"/>
    </source>
</evidence>
<comment type="similarity">
    <text evidence="2 11">Belongs to the dynein light intermediate chain family.</text>
</comment>
<dbReference type="InterPro" id="IPR022780">
    <property type="entry name" value="Dynein_light_int_chain"/>
</dbReference>
<dbReference type="PANTHER" id="PTHR12688:SF0">
    <property type="entry name" value="DYNEIN LIGHT INTERMEDIATE CHAIN"/>
    <property type="match status" value="1"/>
</dbReference>
<feature type="region of interest" description="Disordered" evidence="12">
    <location>
        <begin position="1"/>
        <end position="35"/>
    </location>
</feature>
<dbReference type="CDD" id="cd00267">
    <property type="entry name" value="ABC_ATPase"/>
    <property type="match status" value="1"/>
</dbReference>
<dbReference type="GO" id="GO:0045504">
    <property type="term" value="F:dynein heavy chain binding"/>
    <property type="evidence" value="ECO:0007669"/>
    <property type="project" value="TreeGrafter"/>
</dbReference>
<dbReference type="GO" id="GO:0005868">
    <property type="term" value="C:cytoplasmic dynein complex"/>
    <property type="evidence" value="ECO:0007669"/>
    <property type="project" value="UniProtKB-UniRule"/>
</dbReference>
<sequence>MRVPDRVSLPEIANNPAAGFAGQLGEQQQQEKEASRKLLPSTAGTMEILSQSLTNGLTTTTPRKKDIDPKENLWSAILSEVQTQSSTKLPSNKSVLVLGDNASGKTTLIAKLQGVEDPKKGSGLEYAYIDVRDEYRDDVTRLGVWILDGDPGHNNLLKYALNESNYAHTLVILTLSMTTPWSWVEQLQHWIKILEHHIAELKIDPEEKSQCRQRLVTVWQSYCDTIDELDPGSPIKRTNRLSSVDDDLDALPLPEGVLTTNLGLDVVVVVTKTDYMTTLEKELDYRDEHFDFMQQWIRRFCLLYGASLFYTSVKEDKNCDLLYKYLTHRIYGLPFRTPALIVEKDAVLIPAGWDNMKKINILYENMQSCKPDDDYNDIIAQPPSRKTVSNREIEVQTEEEQAFLTRQLQLLQAGQTPTRGESPMRSQSSAGKTSPRTPGSAGAQGSPKKVDGKLNPSTPSGEGVLANFFNSLLHKKSGSPAGAGGGGGGGGTGSPGGPTLPGTGISPRATTNGGTAGPDLVSASEKLSMRTDAAMELDRLTRSVKKEMDFGSAQSDC</sequence>
<dbReference type="Gene3D" id="3.40.50.300">
    <property type="entry name" value="P-loop containing nucleotide triphosphate hydrolases"/>
    <property type="match status" value="1"/>
</dbReference>
<evidence type="ECO:0000313" key="13">
    <source>
        <dbReference type="EMBL" id="JAV22352.1"/>
    </source>
</evidence>
<keyword evidence="3 11" id="KW-0813">Transport</keyword>
<feature type="compositionally biased region" description="Polar residues" evidence="12">
    <location>
        <begin position="414"/>
        <end position="437"/>
    </location>
</feature>
<keyword evidence="8 11" id="KW-0243">Dynein</keyword>
<evidence type="ECO:0000256" key="3">
    <source>
        <dbReference type="ARBA" id="ARBA00022448"/>
    </source>
</evidence>